<dbReference type="EMBL" id="UFUZ01000002">
    <property type="protein sequence ID" value="SUX41090.1"/>
    <property type="molecule type" value="Genomic_DNA"/>
</dbReference>
<reference evidence="1 2" key="1">
    <citation type="submission" date="2018-06" db="EMBL/GenBank/DDBJ databases">
        <authorList>
            <consortium name="Pathogen Informatics"/>
            <person name="Doyle S."/>
        </authorList>
    </citation>
    <scope>NUCLEOTIDE SEQUENCE [LARGE SCALE GENOMIC DNA]</scope>
    <source>
        <strain evidence="1 2">NCTC12264</strain>
    </source>
</reference>
<evidence type="ECO:0000313" key="2">
    <source>
        <dbReference type="Proteomes" id="UP000254161"/>
    </source>
</evidence>
<dbReference type="RefSeq" id="WP_115631352.1">
    <property type="nucleotide sequence ID" value="NZ_JANKIR010000043.1"/>
</dbReference>
<protein>
    <submittedName>
        <fullName evidence="1">Uncharacterized protein</fullName>
    </submittedName>
</protein>
<name>A0A381F3E6_CAMUP</name>
<accession>A0A381F3E6</accession>
<proteinExistence type="predicted"/>
<dbReference type="AlphaFoldDB" id="A0A381F3E6"/>
<dbReference type="Proteomes" id="UP000254161">
    <property type="component" value="Unassembled WGS sequence"/>
</dbReference>
<gene>
    <name evidence="1" type="ORF">NCTC12264_01908</name>
</gene>
<organism evidence="1 2">
    <name type="scientific">Campylobacter upsaliensis</name>
    <dbReference type="NCBI Taxonomy" id="28080"/>
    <lineage>
        <taxon>Bacteria</taxon>
        <taxon>Pseudomonadati</taxon>
        <taxon>Campylobacterota</taxon>
        <taxon>Epsilonproteobacteria</taxon>
        <taxon>Campylobacterales</taxon>
        <taxon>Campylobacteraceae</taxon>
        <taxon>Campylobacter</taxon>
    </lineage>
</organism>
<sequence>MQNIFEDFLAKYQLSNTQLIFALRKALFRLLKLCELNFEFQDKNLIIYENFINDLGQVRKRVVKLSSKNKNKLRIYLYEEIIALLFKERVRKIKKQKIILGKIIDKSSFGLTLQTEYGKAYAPYKLLLKHEQKAGFYALNQMLEFHIYKVSVKNKGLNLILDRTSKALALHLCRQILNSHIFDIKRAFGVRTKIYLSKRPQKEDLQRLKTYFNEKIIYKVI</sequence>
<evidence type="ECO:0000313" key="1">
    <source>
        <dbReference type="EMBL" id="SUX41090.1"/>
    </source>
</evidence>